<name>A0A1G6CEQ6_EUBOX</name>
<evidence type="ECO:0000313" key="2">
    <source>
        <dbReference type="Proteomes" id="UP000199228"/>
    </source>
</evidence>
<reference evidence="1 2" key="1">
    <citation type="submission" date="2016-10" db="EMBL/GenBank/DDBJ databases">
        <authorList>
            <person name="de Groot N.N."/>
        </authorList>
    </citation>
    <scope>NUCLEOTIDE SEQUENCE [LARGE SCALE GENOMIC DNA]</scope>
    <source>
        <strain evidence="1 2">DSM 3217</strain>
    </source>
</reference>
<accession>A0A1G6CEQ6</accession>
<evidence type="ECO:0000313" key="1">
    <source>
        <dbReference type="EMBL" id="SDB31305.1"/>
    </source>
</evidence>
<dbReference type="AlphaFoldDB" id="A0A1G6CEQ6"/>
<dbReference type="OrthoDB" id="86584at2"/>
<protein>
    <recommendedName>
        <fullName evidence="3">Lysine-N-methylase</fullName>
    </recommendedName>
</protein>
<keyword evidence="2" id="KW-1185">Reference proteome</keyword>
<dbReference type="NCBIfam" id="NF038110">
    <property type="entry name" value="Lys_methyl_FliB"/>
    <property type="match status" value="1"/>
</dbReference>
<dbReference type="Proteomes" id="UP000199228">
    <property type="component" value="Unassembled WGS sequence"/>
</dbReference>
<evidence type="ECO:0008006" key="3">
    <source>
        <dbReference type="Google" id="ProtNLM"/>
    </source>
</evidence>
<gene>
    <name evidence="1" type="ORF">SAMN02910417_02329</name>
</gene>
<sequence>MRLVFHELYEQFACTGSACIYNCCGGWQIPIDDETYVNMQQLTWYKSLFMTLMTKENRLGMTCIREINYRCPYVTKDHLCRFQKNGNMKLMPIVCQQFPRSAMKMGDNVEVYLMLSCCEAAKLLLQEPRRFDYVELSKEAEDEIQQWWAFKNDDENLYHALKEDEKMMLDLVWDKEQTLPQAVRCIYKMAFEKTMRYARADMAGARAVTPVSAPVYDVPEISGEGYGFYPLTFLNDIIYKKLSAPTMSRRNPPLYRMLTSYKAEYGKLSEAEGEQLFAQRARKSVAEHEKMWKAYYSYQLQQQYMRAYEDYYVLGPVLMANLLLEFFLLFWTVSEPKDIDEASVMIAGIERTIGNNGPFYTDILEMIRERYFTDIR</sequence>
<organism evidence="1 2">
    <name type="scientific">Eubacterium oxidoreducens</name>
    <dbReference type="NCBI Taxonomy" id="1732"/>
    <lineage>
        <taxon>Bacteria</taxon>
        <taxon>Bacillati</taxon>
        <taxon>Bacillota</taxon>
        <taxon>Clostridia</taxon>
        <taxon>Eubacteriales</taxon>
        <taxon>Eubacteriaceae</taxon>
        <taxon>Eubacterium</taxon>
    </lineage>
</organism>
<dbReference type="EMBL" id="FMXR01000018">
    <property type="protein sequence ID" value="SDB31305.1"/>
    <property type="molecule type" value="Genomic_DNA"/>
</dbReference>
<dbReference type="RefSeq" id="WP_090174526.1">
    <property type="nucleotide sequence ID" value="NZ_FMXR01000018.1"/>
</dbReference>
<dbReference type="STRING" id="1732.SAMN02910417_02329"/>
<proteinExistence type="predicted"/>